<comment type="caution">
    <text evidence="1">The sequence shown here is derived from an EMBL/GenBank/DDBJ whole genome shotgun (WGS) entry which is preliminary data.</text>
</comment>
<dbReference type="Proteomes" id="UP000827976">
    <property type="component" value="Chromosome 13"/>
</dbReference>
<name>A0ACB7UYB0_DIOAL</name>
<evidence type="ECO:0000313" key="2">
    <source>
        <dbReference type="Proteomes" id="UP000827976"/>
    </source>
</evidence>
<protein>
    <submittedName>
        <fullName evidence="1">Fe(II) trafficking protein YggX protein</fullName>
    </submittedName>
</protein>
<evidence type="ECO:0000313" key="1">
    <source>
        <dbReference type="EMBL" id="KAH7665904.1"/>
    </source>
</evidence>
<reference evidence="2" key="1">
    <citation type="journal article" date="2022" name="Nat. Commun.">
        <title>Chromosome evolution and the genetic basis of agronomically important traits in greater yam.</title>
        <authorList>
            <person name="Bredeson J.V."/>
            <person name="Lyons J.B."/>
            <person name="Oniyinde I.O."/>
            <person name="Okereke N.R."/>
            <person name="Kolade O."/>
            <person name="Nnabue I."/>
            <person name="Nwadili C.O."/>
            <person name="Hribova E."/>
            <person name="Parker M."/>
            <person name="Nwogha J."/>
            <person name="Shu S."/>
            <person name="Carlson J."/>
            <person name="Kariba R."/>
            <person name="Muthemba S."/>
            <person name="Knop K."/>
            <person name="Barton G.J."/>
            <person name="Sherwood A.V."/>
            <person name="Lopez-Montes A."/>
            <person name="Asiedu R."/>
            <person name="Jamnadass R."/>
            <person name="Muchugi A."/>
            <person name="Goodstein D."/>
            <person name="Egesi C.N."/>
            <person name="Featherston J."/>
            <person name="Asfaw A."/>
            <person name="Simpson G.G."/>
            <person name="Dolezel J."/>
            <person name="Hendre P.S."/>
            <person name="Van Deynze A."/>
            <person name="Kumar P.L."/>
            <person name="Obidiegwu J.E."/>
            <person name="Bhattacharjee R."/>
            <person name="Rokhsar D.S."/>
        </authorList>
    </citation>
    <scope>NUCLEOTIDE SEQUENCE [LARGE SCALE GENOMIC DNA]</scope>
    <source>
        <strain evidence="2">cv. TDa95/00328</strain>
    </source>
</reference>
<gene>
    <name evidence="1" type="ORF">IHE45_13G063700</name>
</gene>
<organism evidence="1 2">
    <name type="scientific">Dioscorea alata</name>
    <name type="common">Purple yam</name>
    <dbReference type="NCBI Taxonomy" id="55571"/>
    <lineage>
        <taxon>Eukaryota</taxon>
        <taxon>Viridiplantae</taxon>
        <taxon>Streptophyta</taxon>
        <taxon>Embryophyta</taxon>
        <taxon>Tracheophyta</taxon>
        <taxon>Spermatophyta</taxon>
        <taxon>Magnoliopsida</taxon>
        <taxon>Liliopsida</taxon>
        <taxon>Dioscoreales</taxon>
        <taxon>Dioscoreaceae</taxon>
        <taxon>Dioscorea</taxon>
    </lineage>
</organism>
<proteinExistence type="predicted"/>
<accession>A0ACB7UYB0</accession>
<keyword evidence="2" id="KW-1185">Reference proteome</keyword>
<dbReference type="EMBL" id="CM037023">
    <property type="protein sequence ID" value="KAH7665904.1"/>
    <property type="molecule type" value="Genomic_DNA"/>
</dbReference>
<sequence length="94" mass="11267">MREDWDFRHLHDFNVVFLGKQGWRLITQPDCLMATSIKASLSVRSEDAIQLEDWLTFVFVSLAKEIRGELVAICWSPWCRHNKLIWNKRRFNDM</sequence>